<proteinExistence type="predicted"/>
<evidence type="ECO:0000313" key="1">
    <source>
        <dbReference type="EMBL" id="WAP68470.1"/>
    </source>
</evidence>
<dbReference type="EMBL" id="CP114029">
    <property type="protein sequence ID" value="WAP68470.1"/>
    <property type="molecule type" value="Genomic_DNA"/>
</dbReference>
<protein>
    <submittedName>
        <fullName evidence="1">Uncharacterized protein</fullName>
    </submittedName>
</protein>
<reference evidence="1" key="1">
    <citation type="submission" date="2022-12" db="EMBL/GenBank/DDBJ databases">
        <title>Jiella pelagia sp. nov., isolated from phosphonate enriched culture of Northwest Pacific surface seawater.</title>
        <authorList>
            <person name="Shin D.Y."/>
            <person name="Hwang C.Y."/>
        </authorList>
    </citation>
    <scope>NUCLEOTIDE SEQUENCE</scope>
    <source>
        <strain evidence="1">HL-NP1</strain>
    </source>
</reference>
<keyword evidence="2" id="KW-1185">Reference proteome</keyword>
<sequence length="58" mass="6361">MADFDRGQIEWHILGHMTEAVLPMSPLSILRPGQTDRIAVVAADLFEVTPLCVARQSG</sequence>
<name>A0ABY7C0T9_9HYPH</name>
<dbReference type="Proteomes" id="UP001164020">
    <property type="component" value="Chromosome"/>
</dbReference>
<evidence type="ECO:0000313" key="2">
    <source>
        <dbReference type="Proteomes" id="UP001164020"/>
    </source>
</evidence>
<dbReference type="RefSeq" id="WP_187389409.1">
    <property type="nucleotide sequence ID" value="NZ_CP114029.1"/>
</dbReference>
<accession>A0ABY7C0T9</accession>
<organism evidence="1 2">
    <name type="scientific">Jiella pelagia</name>
    <dbReference type="NCBI Taxonomy" id="2986949"/>
    <lineage>
        <taxon>Bacteria</taxon>
        <taxon>Pseudomonadati</taxon>
        <taxon>Pseudomonadota</taxon>
        <taxon>Alphaproteobacteria</taxon>
        <taxon>Hyphomicrobiales</taxon>
        <taxon>Aurantimonadaceae</taxon>
        <taxon>Jiella</taxon>
    </lineage>
</organism>
<gene>
    <name evidence="1" type="ORF">OH818_24690</name>
</gene>